<sequence>MAGPPADWTRAPVAFGRRAVPQLFGELMRPEAEVRLRALASLCGLMRDPERVYQAVRGGFLEQLKVLFVDEDPSVRTKTCELLHLMTSHSISRQALLSSSLLHPLALLMDDPSSSCRRSLLLVLNSLALLPEGAEALLTLVPKLMQKLRQVMEEEVEVEEVLLLSTITSCSRLDALPALACDAVLLVGGRLSHLSPNIRREASAALMALSACEEGRRRVCEEALLPAVVELLQDGDVAVQANAAGVLMYTGVITTGKQRCLDLNVIPMLLDLVTRDQEQQEERSRKALIMFSLRALTTLAEAPLGRRLLLEQLPLLVRRSEAAEEDLDIRRAAQTAVLINKQRRQTETDMIPYSP</sequence>
<dbReference type="SUPFAM" id="SSF48371">
    <property type="entry name" value="ARM repeat"/>
    <property type="match status" value="1"/>
</dbReference>
<dbReference type="AlphaFoldDB" id="G3N7X5"/>
<protein>
    <recommendedName>
        <fullName evidence="3">Radial spoke head 14 homolog</fullName>
    </recommendedName>
</protein>
<dbReference type="InterPro" id="IPR011989">
    <property type="entry name" value="ARM-like"/>
</dbReference>
<dbReference type="Ensembl" id="ENSGACT00000001410.2">
    <property type="protein sequence ID" value="ENSGACP00000001409.2"/>
    <property type="gene ID" value="ENSGACG00000001092.2"/>
</dbReference>
<organism evidence="1 2">
    <name type="scientific">Gasterosteus aculeatus aculeatus</name>
    <name type="common">three-spined stickleback</name>
    <dbReference type="NCBI Taxonomy" id="481459"/>
    <lineage>
        <taxon>Eukaryota</taxon>
        <taxon>Metazoa</taxon>
        <taxon>Chordata</taxon>
        <taxon>Craniata</taxon>
        <taxon>Vertebrata</taxon>
        <taxon>Euteleostomi</taxon>
        <taxon>Actinopterygii</taxon>
        <taxon>Neopterygii</taxon>
        <taxon>Teleostei</taxon>
        <taxon>Neoteleostei</taxon>
        <taxon>Acanthomorphata</taxon>
        <taxon>Eupercaria</taxon>
        <taxon>Perciformes</taxon>
        <taxon>Cottioidei</taxon>
        <taxon>Gasterosteales</taxon>
        <taxon>Gasterosteidae</taxon>
        <taxon>Gasterosteus</taxon>
    </lineage>
</organism>
<evidence type="ECO:0008006" key="3">
    <source>
        <dbReference type="Google" id="ProtNLM"/>
    </source>
</evidence>
<reference evidence="1" key="2">
    <citation type="submission" date="2025-08" db="UniProtKB">
        <authorList>
            <consortium name="Ensembl"/>
        </authorList>
    </citation>
    <scope>IDENTIFICATION</scope>
</reference>
<dbReference type="Gene3D" id="1.25.10.10">
    <property type="entry name" value="Leucine-rich Repeat Variant"/>
    <property type="match status" value="2"/>
</dbReference>
<proteinExistence type="predicted"/>
<dbReference type="Proteomes" id="UP000007635">
    <property type="component" value="Chromosome XIII"/>
</dbReference>
<evidence type="ECO:0000313" key="1">
    <source>
        <dbReference type="Ensembl" id="ENSGACP00000001409.2"/>
    </source>
</evidence>
<accession>G3N7X5</accession>
<reference evidence="1 2" key="1">
    <citation type="journal article" date="2021" name="G3 (Bethesda)">
        <title>Improved contiguity of the threespine stickleback genome using long-read sequencing.</title>
        <authorList>
            <person name="Nath S."/>
            <person name="Shaw D.E."/>
            <person name="White M.A."/>
        </authorList>
    </citation>
    <scope>NUCLEOTIDE SEQUENCE [LARGE SCALE GENOMIC DNA]</scope>
    <source>
        <strain evidence="1 2">Lake Benthic</strain>
    </source>
</reference>
<reference evidence="1" key="3">
    <citation type="submission" date="2025-09" db="UniProtKB">
        <authorList>
            <consortium name="Ensembl"/>
        </authorList>
    </citation>
    <scope>IDENTIFICATION</scope>
</reference>
<evidence type="ECO:0000313" key="2">
    <source>
        <dbReference type="Proteomes" id="UP000007635"/>
    </source>
</evidence>
<name>G3N7X5_GASAC</name>
<dbReference type="Bgee" id="ENSGACG00000001092">
    <property type="expression patterns" value="Expressed in testis and 1 other cell type or tissue"/>
</dbReference>
<dbReference type="InterPro" id="IPR042856">
    <property type="entry name" value="RSP14"/>
</dbReference>
<dbReference type="PANTHER" id="PTHR15599">
    <property type="entry name" value="RTDR1"/>
    <property type="match status" value="1"/>
</dbReference>
<keyword evidence="2" id="KW-1185">Reference proteome</keyword>
<dbReference type="PANTHER" id="PTHR15599:SF1">
    <property type="entry name" value="RADIAL SPOKE HEAD 14 HOMOLOG"/>
    <property type="match status" value="1"/>
</dbReference>
<dbReference type="InterPro" id="IPR016024">
    <property type="entry name" value="ARM-type_fold"/>
</dbReference>
<dbReference type="GeneTree" id="ENSGT00500000044989"/>